<dbReference type="EC" id="3.2.1.55" evidence="3"/>
<evidence type="ECO:0000256" key="1">
    <source>
        <dbReference type="ARBA" id="ARBA00001462"/>
    </source>
</evidence>
<dbReference type="EMBL" id="JACHGW010000006">
    <property type="protein sequence ID" value="MBB6053333.1"/>
    <property type="molecule type" value="Genomic_DNA"/>
</dbReference>
<dbReference type="GO" id="GO:0046556">
    <property type="term" value="F:alpha-L-arabinofuranosidase activity"/>
    <property type="evidence" value="ECO:0007669"/>
    <property type="project" value="UniProtKB-EC"/>
</dbReference>
<protein>
    <recommendedName>
        <fullName evidence="3">non-reducing end alpha-L-arabinofuranosidase</fullName>
        <ecNumber evidence="3">3.2.1.55</ecNumber>
    </recommendedName>
</protein>
<comment type="caution">
    <text evidence="8">The sequence shown here is derived from an EMBL/GenBank/DDBJ whole genome shotgun (WGS) entry which is preliminary data.</text>
</comment>
<evidence type="ECO:0000256" key="2">
    <source>
        <dbReference type="ARBA" id="ARBA00004613"/>
    </source>
</evidence>
<keyword evidence="7" id="KW-0326">Glycosidase</keyword>
<dbReference type="AlphaFoldDB" id="A0A7W9SVU6"/>
<dbReference type="InterPro" id="IPR023296">
    <property type="entry name" value="Glyco_hydro_beta-prop_sf"/>
</dbReference>
<keyword evidence="6" id="KW-0378">Hydrolase</keyword>
<dbReference type="RefSeq" id="WP_184203427.1">
    <property type="nucleotide sequence ID" value="NZ_JACHGW010000006.1"/>
</dbReference>
<keyword evidence="4" id="KW-0964">Secreted</keyword>
<gene>
    <name evidence="8" type="ORF">HNQ39_005167</name>
</gene>
<evidence type="ECO:0000256" key="4">
    <source>
        <dbReference type="ARBA" id="ARBA00022525"/>
    </source>
</evidence>
<evidence type="ECO:0000256" key="5">
    <source>
        <dbReference type="ARBA" id="ARBA00022729"/>
    </source>
</evidence>
<dbReference type="GO" id="GO:0005576">
    <property type="term" value="C:extracellular region"/>
    <property type="evidence" value="ECO:0007669"/>
    <property type="project" value="UniProtKB-SubCell"/>
</dbReference>
<proteinExistence type="predicted"/>
<dbReference type="PANTHER" id="PTHR40631:SF2">
    <property type="entry name" value="ALPHA-L-ARABINOFURANOSIDASE"/>
    <property type="match status" value="1"/>
</dbReference>
<dbReference type="Proteomes" id="UP000520814">
    <property type="component" value="Unassembled WGS sequence"/>
</dbReference>
<sequence>MYPDDSFTTGRFSWQVSAPLLGPERGGADPQVAVKDPTLVFDQGFWNLYATVRFASGRVDIVGSRFKTWADAATAPRHVLALHDKYYCAPQLFFYTPQKRWFLIYQLADDSRTPPFQPCYSTTTDLSDLKSWSKPQPLMANPPAKPKWLDFWVICDTTHAHLFWTSLDGKLWRAQTEHQHFPGGVWSAPTLALQADIFEASHTYKLKGRSPYLTIVEAQGKGRRYFKAYLADTLTGPWKPLADSWEKPFAGLTNCPSPWTTNISHGELLRSRNDETLEIDPQNLQFLFQGASDTEYRTAYGKIPWKLGLLTVKP</sequence>
<dbReference type="Gene3D" id="2.115.10.20">
    <property type="entry name" value="Glycosyl hydrolase domain, family 43"/>
    <property type="match status" value="1"/>
</dbReference>
<evidence type="ECO:0000256" key="3">
    <source>
        <dbReference type="ARBA" id="ARBA00012670"/>
    </source>
</evidence>
<keyword evidence="9" id="KW-1185">Reference proteome</keyword>
<name>A0A7W9SVU6_ARMRO</name>
<evidence type="ECO:0000256" key="7">
    <source>
        <dbReference type="ARBA" id="ARBA00023295"/>
    </source>
</evidence>
<evidence type="ECO:0000313" key="9">
    <source>
        <dbReference type="Proteomes" id="UP000520814"/>
    </source>
</evidence>
<dbReference type="PANTHER" id="PTHR40631">
    <property type="entry name" value="ALPHA-L-ARABINOFURANOSIDASE AXHA-2-RELATED"/>
    <property type="match status" value="1"/>
</dbReference>
<evidence type="ECO:0000256" key="6">
    <source>
        <dbReference type="ARBA" id="ARBA00022801"/>
    </source>
</evidence>
<dbReference type="SUPFAM" id="SSF75005">
    <property type="entry name" value="Arabinanase/levansucrase/invertase"/>
    <property type="match status" value="1"/>
</dbReference>
<reference evidence="8 9" key="1">
    <citation type="submission" date="2020-08" db="EMBL/GenBank/DDBJ databases">
        <title>Genomic Encyclopedia of Type Strains, Phase IV (KMG-IV): sequencing the most valuable type-strain genomes for metagenomic binning, comparative biology and taxonomic classification.</title>
        <authorList>
            <person name="Goeker M."/>
        </authorList>
    </citation>
    <scope>NUCLEOTIDE SEQUENCE [LARGE SCALE GENOMIC DNA]</scope>
    <source>
        <strain evidence="8 9">DSM 23562</strain>
    </source>
</reference>
<dbReference type="GO" id="GO:0046373">
    <property type="term" value="P:L-arabinose metabolic process"/>
    <property type="evidence" value="ECO:0007669"/>
    <property type="project" value="InterPro"/>
</dbReference>
<keyword evidence="5" id="KW-0732">Signal</keyword>
<accession>A0A7W9SVU6</accession>
<comment type="catalytic activity">
    <reaction evidence="1">
        <text>Hydrolysis of terminal non-reducing alpha-L-arabinofuranoside residues in alpha-L-arabinosides.</text>
        <dbReference type="EC" id="3.2.1.55"/>
    </reaction>
</comment>
<organism evidence="8 9">
    <name type="scientific">Armatimonas rosea</name>
    <dbReference type="NCBI Taxonomy" id="685828"/>
    <lineage>
        <taxon>Bacteria</taxon>
        <taxon>Bacillati</taxon>
        <taxon>Armatimonadota</taxon>
        <taxon>Armatimonadia</taxon>
        <taxon>Armatimonadales</taxon>
        <taxon>Armatimonadaceae</taxon>
        <taxon>Armatimonas</taxon>
    </lineage>
</organism>
<dbReference type="InterPro" id="IPR005193">
    <property type="entry name" value="GH62_arabinosidase"/>
</dbReference>
<comment type="subcellular location">
    <subcellularLocation>
        <location evidence="2">Secreted</location>
    </subcellularLocation>
</comment>
<evidence type="ECO:0000313" key="8">
    <source>
        <dbReference type="EMBL" id="MBB6053333.1"/>
    </source>
</evidence>
<dbReference type="Pfam" id="PF03664">
    <property type="entry name" value="Glyco_hydro_62"/>
    <property type="match status" value="1"/>
</dbReference>